<evidence type="ECO:0008006" key="2">
    <source>
        <dbReference type="Google" id="ProtNLM"/>
    </source>
</evidence>
<accession>A0A6C0DCB1</accession>
<dbReference type="Pfam" id="PF11735">
    <property type="entry name" value="CAP59_mtransfer"/>
    <property type="match status" value="1"/>
</dbReference>
<dbReference type="AlphaFoldDB" id="A0A6C0DCB1"/>
<dbReference type="InterPro" id="IPR021047">
    <property type="entry name" value="Mannosyltransferase_CMT1"/>
</dbReference>
<sequence>MDLKNIRIVISGLARNIASHLPKVLEWMRRLREEFHQDSCFVFLTNDSNDNTKEILTNFQAEHAGYTKLYVFDGLAAKIRARTARLAFCRNMVMNHIHANHPTFDLIFLADMDDITVNVDAAVIADALRSASSFEWDMIAGMAQPAYYDIWALRSKAIGCNYDCWDIIRHEKYRGASHQDAVKRHVDTWRFSAKPDAAPIPVESAFGGMAFYRLPATRGCTYDGVNKSCPNAAVFPQSLRIGNCLYETCEHVAFHAQMREKNGAKLFIYPALSFSPAS</sequence>
<organism evidence="1">
    <name type="scientific">viral metagenome</name>
    <dbReference type="NCBI Taxonomy" id="1070528"/>
    <lineage>
        <taxon>unclassified sequences</taxon>
        <taxon>metagenomes</taxon>
        <taxon>organismal metagenomes</taxon>
    </lineage>
</organism>
<proteinExistence type="predicted"/>
<protein>
    <recommendedName>
        <fullName evidence="2">Glycosyltransferase</fullName>
    </recommendedName>
</protein>
<dbReference type="EMBL" id="MN739575">
    <property type="protein sequence ID" value="QHT13579.1"/>
    <property type="molecule type" value="Genomic_DNA"/>
</dbReference>
<reference evidence="1" key="1">
    <citation type="journal article" date="2020" name="Nature">
        <title>Giant virus diversity and host interactions through global metagenomics.</title>
        <authorList>
            <person name="Schulz F."/>
            <person name="Roux S."/>
            <person name="Paez-Espino D."/>
            <person name="Jungbluth S."/>
            <person name="Walsh D.A."/>
            <person name="Denef V.J."/>
            <person name="McMahon K.D."/>
            <person name="Konstantinidis K.T."/>
            <person name="Eloe-Fadrosh E.A."/>
            <person name="Kyrpides N.C."/>
            <person name="Woyke T."/>
        </authorList>
    </citation>
    <scope>NUCLEOTIDE SEQUENCE</scope>
    <source>
        <strain evidence="1">GVMAG-M-3300023174-132</strain>
    </source>
</reference>
<evidence type="ECO:0000313" key="1">
    <source>
        <dbReference type="EMBL" id="QHT13579.1"/>
    </source>
</evidence>
<name>A0A6C0DCB1_9ZZZZ</name>